<dbReference type="PANTHER" id="PTHR30435">
    <property type="entry name" value="FLAGELLAR PROTEIN"/>
    <property type="match status" value="1"/>
</dbReference>
<dbReference type="InterPro" id="IPR053967">
    <property type="entry name" value="LlgE_F_G-like_D1"/>
</dbReference>
<evidence type="ECO:0000256" key="1">
    <source>
        <dbReference type="ARBA" id="ARBA00009677"/>
    </source>
</evidence>
<evidence type="ECO:0000313" key="6">
    <source>
        <dbReference type="EMBL" id="RKQ92411.1"/>
    </source>
</evidence>
<accession>A0A660LHW9</accession>
<dbReference type="NCBIfam" id="TIGR03506">
    <property type="entry name" value="FlgEFG_subfam"/>
    <property type="match status" value="2"/>
</dbReference>
<comment type="subcellular location">
    <subcellularLocation>
        <location evidence="2">Bacterial flagellum basal body</location>
    </subcellularLocation>
</comment>
<keyword evidence="7" id="KW-1185">Reference proteome</keyword>
<dbReference type="Pfam" id="PF22692">
    <property type="entry name" value="LlgE_F_G_D1"/>
    <property type="match status" value="1"/>
</dbReference>
<sequence>MLEGLRTAAAGMKAQQFKLDAVSNDLANANTTGYKRLRVGFSDLLYEQGGRPTISNEAQVGTGSRAVSGGRTFEQGNLQQTGKPTDVAIQGPGFIRVKLADGRDALTRDGNLHIDSDRKLVTSFGGTVSPEIKFAEGVAESDISIGRDGTVMAKGQAVGRIQLANVRSPQNLESVGDNAFITTARSGNAVATPATTVLEQGALEGSNTDMAQAMTDMIEAQRTYQLTSKAIQTADQMMEIANGVKR</sequence>
<feature type="domain" description="Flagellar basal-body/hook protein C-terminal" evidence="4">
    <location>
        <begin position="200"/>
        <end position="242"/>
    </location>
</feature>
<keyword evidence="2" id="KW-0975">Bacterial flagellum</keyword>
<dbReference type="AlphaFoldDB" id="A0A660LHW9"/>
<evidence type="ECO:0000259" key="4">
    <source>
        <dbReference type="Pfam" id="PF06429"/>
    </source>
</evidence>
<evidence type="ECO:0000256" key="2">
    <source>
        <dbReference type="RuleBase" id="RU362116"/>
    </source>
</evidence>
<keyword evidence="6" id="KW-0969">Cilium</keyword>
<dbReference type="Pfam" id="PF06429">
    <property type="entry name" value="Flg_bbr_C"/>
    <property type="match status" value="1"/>
</dbReference>
<keyword evidence="6" id="KW-0966">Cell projection</keyword>
<dbReference type="InterPro" id="IPR010930">
    <property type="entry name" value="Flg_bb/hook_C_dom"/>
</dbReference>
<dbReference type="PANTHER" id="PTHR30435:SF19">
    <property type="entry name" value="FLAGELLAR BASAL-BODY ROD PROTEIN FLGG"/>
    <property type="match status" value="1"/>
</dbReference>
<protein>
    <submittedName>
        <fullName evidence="6">Flagellar basal-body rod protein FlgG</fullName>
    </submittedName>
</protein>
<dbReference type="OrthoDB" id="9804559at2"/>
<proteinExistence type="inferred from homology"/>
<dbReference type="GO" id="GO:0009425">
    <property type="term" value="C:bacterial-type flagellum basal body"/>
    <property type="evidence" value="ECO:0007669"/>
    <property type="project" value="UniProtKB-SubCell"/>
</dbReference>
<dbReference type="Proteomes" id="UP000278962">
    <property type="component" value="Unassembled WGS sequence"/>
</dbReference>
<organism evidence="6 7">
    <name type="scientific">Solirubrobacter pauli</name>
    <dbReference type="NCBI Taxonomy" id="166793"/>
    <lineage>
        <taxon>Bacteria</taxon>
        <taxon>Bacillati</taxon>
        <taxon>Actinomycetota</taxon>
        <taxon>Thermoleophilia</taxon>
        <taxon>Solirubrobacterales</taxon>
        <taxon>Solirubrobacteraceae</taxon>
        <taxon>Solirubrobacter</taxon>
    </lineage>
</organism>
<dbReference type="SUPFAM" id="SSF117143">
    <property type="entry name" value="Flagellar hook protein flgE"/>
    <property type="match status" value="1"/>
</dbReference>
<gene>
    <name evidence="6" type="ORF">C8N24_2257</name>
</gene>
<comment type="similarity">
    <text evidence="1 2">Belongs to the flagella basal body rod proteins family.</text>
</comment>
<evidence type="ECO:0000259" key="5">
    <source>
        <dbReference type="Pfam" id="PF22692"/>
    </source>
</evidence>
<feature type="domain" description="Flagellar hook protein FlgE/F/G-like D1" evidence="5">
    <location>
        <begin position="88"/>
        <end position="153"/>
    </location>
</feature>
<dbReference type="InterPro" id="IPR037925">
    <property type="entry name" value="FlgE/F/G-like"/>
</dbReference>
<name>A0A660LHW9_9ACTN</name>
<evidence type="ECO:0000259" key="3">
    <source>
        <dbReference type="Pfam" id="PF00460"/>
    </source>
</evidence>
<keyword evidence="6" id="KW-0282">Flagellum</keyword>
<dbReference type="RefSeq" id="WP_121250109.1">
    <property type="nucleotide sequence ID" value="NZ_RBIL01000001.1"/>
</dbReference>
<dbReference type="Pfam" id="PF00460">
    <property type="entry name" value="Flg_bb_rod"/>
    <property type="match status" value="1"/>
</dbReference>
<evidence type="ECO:0000313" key="7">
    <source>
        <dbReference type="Proteomes" id="UP000278962"/>
    </source>
</evidence>
<feature type="domain" description="Flagellar basal body rod protein N-terminal" evidence="3">
    <location>
        <begin position="5"/>
        <end position="35"/>
    </location>
</feature>
<dbReference type="GO" id="GO:0071978">
    <property type="term" value="P:bacterial-type flagellum-dependent swarming motility"/>
    <property type="evidence" value="ECO:0007669"/>
    <property type="project" value="TreeGrafter"/>
</dbReference>
<reference evidence="6 7" key="1">
    <citation type="submission" date="2018-10" db="EMBL/GenBank/DDBJ databases">
        <title>Genomic Encyclopedia of Archaeal and Bacterial Type Strains, Phase II (KMG-II): from individual species to whole genera.</title>
        <authorList>
            <person name="Goeker M."/>
        </authorList>
    </citation>
    <scope>NUCLEOTIDE SEQUENCE [LARGE SCALE GENOMIC DNA]</scope>
    <source>
        <strain evidence="6 7">DSM 14954</strain>
    </source>
</reference>
<dbReference type="InterPro" id="IPR020013">
    <property type="entry name" value="Flagellar_FlgE/F/G"/>
</dbReference>
<dbReference type="EMBL" id="RBIL01000001">
    <property type="protein sequence ID" value="RKQ92411.1"/>
    <property type="molecule type" value="Genomic_DNA"/>
</dbReference>
<dbReference type="InterPro" id="IPR001444">
    <property type="entry name" value="Flag_bb_rod_N"/>
</dbReference>
<comment type="caution">
    <text evidence="6">The sequence shown here is derived from an EMBL/GenBank/DDBJ whole genome shotgun (WGS) entry which is preliminary data.</text>
</comment>